<dbReference type="FunFam" id="2.60.40.1730:FF:000010">
    <property type="entry name" value="Putative aminopeptidase N"/>
    <property type="match status" value="1"/>
</dbReference>
<evidence type="ECO:0000256" key="3">
    <source>
        <dbReference type="ARBA" id="ARBA00010136"/>
    </source>
</evidence>
<proteinExistence type="inferred from homology"/>
<evidence type="ECO:0000256" key="11">
    <source>
        <dbReference type="ARBA" id="ARBA00023049"/>
    </source>
</evidence>
<dbReference type="GO" id="GO:0016020">
    <property type="term" value="C:membrane"/>
    <property type="evidence" value="ECO:0007669"/>
    <property type="project" value="TreeGrafter"/>
</dbReference>
<dbReference type="InterPro" id="IPR014782">
    <property type="entry name" value="Peptidase_M1_dom"/>
</dbReference>
<dbReference type="SUPFAM" id="SSF63737">
    <property type="entry name" value="Leukotriene A4 hydrolase N-terminal domain"/>
    <property type="match status" value="1"/>
</dbReference>
<dbReference type="Pfam" id="PF17900">
    <property type="entry name" value="Peptidase_M1_N"/>
    <property type="match status" value="1"/>
</dbReference>
<dbReference type="AlphaFoldDB" id="A0A1S2PJ44"/>
<keyword evidence="11" id="KW-0482">Metalloprotease</keyword>
<feature type="domain" description="Aminopeptidase N-like N-terminal" evidence="15">
    <location>
        <begin position="105"/>
        <end position="191"/>
    </location>
</feature>
<dbReference type="InterPro" id="IPR001930">
    <property type="entry name" value="Peptidase_M1"/>
</dbReference>
<evidence type="ECO:0000259" key="14">
    <source>
        <dbReference type="Pfam" id="PF11838"/>
    </source>
</evidence>
<evidence type="ECO:0000313" key="16">
    <source>
        <dbReference type="EMBL" id="OIJ93600.1"/>
    </source>
</evidence>
<dbReference type="EMBL" id="MLYO01000073">
    <property type="protein sequence ID" value="OIJ93600.1"/>
    <property type="molecule type" value="Genomic_DNA"/>
</dbReference>
<comment type="cofactor">
    <cofactor evidence="2">
        <name>Zn(2+)</name>
        <dbReference type="ChEBI" id="CHEBI:29105"/>
    </cofactor>
</comment>
<evidence type="ECO:0000256" key="10">
    <source>
        <dbReference type="ARBA" id="ARBA00022833"/>
    </source>
</evidence>
<keyword evidence="8" id="KW-0479">Metal-binding</keyword>
<evidence type="ECO:0000256" key="6">
    <source>
        <dbReference type="ARBA" id="ARBA00022438"/>
    </source>
</evidence>
<evidence type="ECO:0000259" key="15">
    <source>
        <dbReference type="Pfam" id="PF17900"/>
    </source>
</evidence>
<evidence type="ECO:0000256" key="8">
    <source>
        <dbReference type="ARBA" id="ARBA00022723"/>
    </source>
</evidence>
<keyword evidence="7" id="KW-0645">Protease</keyword>
<dbReference type="GO" id="GO:0070006">
    <property type="term" value="F:metalloaminopeptidase activity"/>
    <property type="evidence" value="ECO:0007669"/>
    <property type="project" value="TreeGrafter"/>
</dbReference>
<dbReference type="GO" id="GO:0016285">
    <property type="term" value="F:alanyl aminopeptidase activity"/>
    <property type="evidence" value="ECO:0007669"/>
    <property type="project" value="UniProtKB-EC"/>
</dbReference>
<evidence type="ECO:0000256" key="7">
    <source>
        <dbReference type="ARBA" id="ARBA00022670"/>
    </source>
</evidence>
<gene>
    <name evidence="16" type="ORF">BIV23_37245</name>
</gene>
<comment type="caution">
    <text evidence="16">The sequence shown here is derived from an EMBL/GenBank/DDBJ whole genome shotgun (WGS) entry which is preliminary data.</text>
</comment>
<evidence type="ECO:0000313" key="17">
    <source>
        <dbReference type="Proteomes" id="UP000179642"/>
    </source>
</evidence>
<dbReference type="NCBIfam" id="TIGR02412">
    <property type="entry name" value="pepN_strep_liv"/>
    <property type="match status" value="1"/>
</dbReference>
<dbReference type="GO" id="GO:0042277">
    <property type="term" value="F:peptide binding"/>
    <property type="evidence" value="ECO:0007669"/>
    <property type="project" value="TreeGrafter"/>
</dbReference>
<dbReference type="InterPro" id="IPR045357">
    <property type="entry name" value="Aminopeptidase_N-like_N"/>
</dbReference>
<reference evidence="16 17" key="1">
    <citation type="submission" date="2016-10" db="EMBL/GenBank/DDBJ databases">
        <title>Genome sequence of Streptomyces sp. MUSC 1.</title>
        <authorList>
            <person name="Lee L.-H."/>
            <person name="Ser H.-L."/>
            <person name="Law J.W.-F."/>
        </authorList>
    </citation>
    <scope>NUCLEOTIDE SEQUENCE [LARGE SCALE GENOMIC DNA]</scope>
    <source>
        <strain evidence="16 17">MUSC 1</strain>
    </source>
</reference>
<dbReference type="OrthoDB" id="100605at2"/>
<dbReference type="Gene3D" id="2.60.40.1730">
    <property type="entry name" value="tricorn interacting facor f3 domain"/>
    <property type="match status" value="1"/>
</dbReference>
<dbReference type="PANTHER" id="PTHR11533">
    <property type="entry name" value="PROTEASE M1 ZINC METALLOPROTEASE"/>
    <property type="match status" value="1"/>
</dbReference>
<feature type="domain" description="Peptidase M1 membrane alanine aminopeptidase" evidence="13">
    <location>
        <begin position="235"/>
        <end position="447"/>
    </location>
</feature>
<dbReference type="GO" id="GO:0006508">
    <property type="term" value="P:proteolysis"/>
    <property type="evidence" value="ECO:0007669"/>
    <property type="project" value="UniProtKB-UniRule"/>
</dbReference>
<dbReference type="GO" id="GO:0008270">
    <property type="term" value="F:zinc ion binding"/>
    <property type="evidence" value="ECO:0007669"/>
    <property type="project" value="UniProtKB-UniRule"/>
</dbReference>
<keyword evidence="6 16" id="KW-0031">Aminopeptidase</keyword>
<evidence type="ECO:0000256" key="2">
    <source>
        <dbReference type="ARBA" id="ARBA00001947"/>
    </source>
</evidence>
<dbReference type="RefSeq" id="WP_071385405.1">
    <property type="nucleotide sequence ID" value="NZ_MLYO01000073.1"/>
</dbReference>
<keyword evidence="17" id="KW-1185">Reference proteome</keyword>
<dbReference type="GO" id="GO:0005615">
    <property type="term" value="C:extracellular space"/>
    <property type="evidence" value="ECO:0007669"/>
    <property type="project" value="TreeGrafter"/>
</dbReference>
<dbReference type="InterPro" id="IPR024571">
    <property type="entry name" value="ERAP1-like_C_dom"/>
</dbReference>
<dbReference type="CDD" id="cd09602">
    <property type="entry name" value="M1_APN"/>
    <property type="match status" value="1"/>
</dbReference>
<comment type="catalytic activity">
    <reaction evidence="1">
        <text>Release of an N-terminal amino acid, Xaa-|-Yaa- from a peptide, amide or arylamide. Xaa is preferably Ala, but may be most amino acids including Pro (slow action). When a terminal hydrophobic residue is followed by a prolyl residue, the two may be released as an intact Xaa-Pro dipeptide.</text>
        <dbReference type="EC" id="3.4.11.2"/>
    </reaction>
</comment>
<dbReference type="InterPro" id="IPR012778">
    <property type="entry name" value="Pept_M1_aminopeptidase"/>
</dbReference>
<dbReference type="PANTHER" id="PTHR11533:SF174">
    <property type="entry name" value="PUROMYCIN-SENSITIVE AMINOPEPTIDASE-RELATED"/>
    <property type="match status" value="1"/>
</dbReference>
<dbReference type="EC" id="3.4.11.2" evidence="4 12"/>
<feature type="domain" description="ERAP1-like C-terminal" evidence="14">
    <location>
        <begin position="529"/>
        <end position="838"/>
    </location>
</feature>
<comment type="similarity">
    <text evidence="3">Belongs to the peptidase M1 family.</text>
</comment>
<accession>A0A1S2PJ44</accession>
<name>A0A1S2PJ44_9ACTN</name>
<keyword evidence="9" id="KW-0378">Hydrolase</keyword>
<dbReference type="SUPFAM" id="SSF55486">
    <property type="entry name" value="Metalloproteases ('zincins'), catalytic domain"/>
    <property type="match status" value="1"/>
</dbReference>
<dbReference type="Pfam" id="PF01433">
    <property type="entry name" value="Peptidase_M1"/>
    <property type="match status" value="1"/>
</dbReference>
<sequence length="850" mass="93315">MRVAEITRAETVERARLLRVDTYHVSLDLTQGERTFRSTSVIRFSCAEPAVETHADLIADTVHEILLNGRPIDPATAYRDGRITLRGLAAENELRVTASCAYGADGGGLSRFTDSADGHVYTYTNFEPADARRVYADFEQPDLKAVFHLSVTAPAHWTVLSNMPSPKRLPVGSQDAATWTFPPTPRLSTYLACLCAGEYTVVHDSHTTARGQVIQLELGVRASLAAHLEPEDMFGITKQGLDYFTELFDSDLPFPKYGQIFVPECRSGAMENPGLVTFSEQLLFRSKATTAKYELRAMIVMHEMAHMWFGDHVTMQWWGDLWLNESFAEFCGSLASAEATRFSEAWTTFANGRKTWGYAQDQLPSTHPIAAEVGTLSEAIANFDGISYAKGAAVLKALVAYVGRERFFAGVRAYFADYAGGNASLSDLLAKLEQASGKDLSDWSKAWLETAGVSTLSSAFELDEGGAYTEFTVLQSAPETHPHLRPHHIAVGLYNLVNDALVRTRRLEVEVIGARTPVPELVGVRQPDLVLLNDDDLTFALIEFDPHSLVTLRESIGTFADSLARAISWGAVVDMTVHAKISVPTFVRMLTRGMGTEDSIAVLQSLHQTATYVIRTLADPAWVPVGKSELAESALELLHDAEPGGDLQLSWAQLLARTATTSRQLDYLSALLSGTKTVAGLTVDTDLRWMLLRRLAATGRAGDPEIDAELECDPTDQGRNEARGARAAIPDIAHKTEAWRLLTETELGTEAVLAVANGFGLAEHAELTSGFAEAYFQVLPTLWAERPEKMRALLADRIFPYNAASPRLLEHLDAFAIDHDSDPALRRFLAEARDFVERILKSRALVIPGS</sequence>
<evidence type="ECO:0000256" key="4">
    <source>
        <dbReference type="ARBA" id="ARBA00012564"/>
    </source>
</evidence>
<dbReference type="PRINTS" id="PR00756">
    <property type="entry name" value="ALADIPTASE"/>
</dbReference>
<protein>
    <recommendedName>
        <fullName evidence="5 12">Aminopeptidase N</fullName>
        <ecNumber evidence="4 12">3.4.11.2</ecNumber>
    </recommendedName>
</protein>
<evidence type="ECO:0000256" key="5">
    <source>
        <dbReference type="ARBA" id="ARBA00015611"/>
    </source>
</evidence>
<organism evidence="16 17">
    <name type="scientific">Streptomyces monashensis</name>
    <dbReference type="NCBI Taxonomy" id="1678012"/>
    <lineage>
        <taxon>Bacteria</taxon>
        <taxon>Bacillati</taxon>
        <taxon>Actinomycetota</taxon>
        <taxon>Actinomycetes</taxon>
        <taxon>Kitasatosporales</taxon>
        <taxon>Streptomycetaceae</taxon>
        <taxon>Streptomyces</taxon>
    </lineage>
</organism>
<dbReference type="InterPro" id="IPR050344">
    <property type="entry name" value="Peptidase_M1_aminopeptidases"/>
</dbReference>
<keyword evidence="10" id="KW-0862">Zinc</keyword>
<dbReference type="Gene3D" id="1.10.390.10">
    <property type="entry name" value="Neutral Protease Domain 2"/>
    <property type="match status" value="1"/>
</dbReference>
<evidence type="ECO:0000256" key="12">
    <source>
        <dbReference type="NCBIfam" id="TIGR02412"/>
    </source>
</evidence>
<evidence type="ECO:0000256" key="1">
    <source>
        <dbReference type="ARBA" id="ARBA00000098"/>
    </source>
</evidence>
<evidence type="ECO:0000259" key="13">
    <source>
        <dbReference type="Pfam" id="PF01433"/>
    </source>
</evidence>
<dbReference type="Pfam" id="PF11838">
    <property type="entry name" value="ERAP1_C"/>
    <property type="match status" value="1"/>
</dbReference>
<dbReference type="InterPro" id="IPR027268">
    <property type="entry name" value="Peptidase_M4/M1_CTD_sf"/>
</dbReference>
<dbReference type="InterPro" id="IPR042097">
    <property type="entry name" value="Aminopeptidase_N-like_N_sf"/>
</dbReference>
<dbReference type="Proteomes" id="UP000179642">
    <property type="component" value="Unassembled WGS sequence"/>
</dbReference>
<evidence type="ECO:0000256" key="9">
    <source>
        <dbReference type="ARBA" id="ARBA00022801"/>
    </source>
</evidence>
<dbReference type="GO" id="GO:0005737">
    <property type="term" value="C:cytoplasm"/>
    <property type="evidence" value="ECO:0007669"/>
    <property type="project" value="TreeGrafter"/>
</dbReference>
<dbReference type="GO" id="GO:0043171">
    <property type="term" value="P:peptide catabolic process"/>
    <property type="evidence" value="ECO:0007669"/>
    <property type="project" value="TreeGrafter"/>
</dbReference>